<protein>
    <submittedName>
        <fullName evidence="5">Uncharacterized protein</fullName>
    </submittedName>
</protein>
<evidence type="ECO:0000256" key="2">
    <source>
        <dbReference type="SAM" id="MobiDB-lite"/>
    </source>
</evidence>
<keyword evidence="3" id="KW-0812">Transmembrane</keyword>
<dbReference type="Proteomes" id="UP000235916">
    <property type="component" value="Unassembled WGS sequence"/>
</dbReference>
<keyword evidence="6" id="KW-1185">Reference proteome</keyword>
<feature type="transmembrane region" description="Helical" evidence="3">
    <location>
        <begin position="271"/>
        <end position="290"/>
    </location>
</feature>
<feature type="coiled-coil region" evidence="1">
    <location>
        <begin position="227"/>
        <end position="261"/>
    </location>
</feature>
<name>A0A2N8KWX8_9BURK</name>
<evidence type="ECO:0000313" key="6">
    <source>
        <dbReference type="Proteomes" id="UP000235916"/>
    </source>
</evidence>
<feature type="region of interest" description="Disordered" evidence="2">
    <location>
        <begin position="132"/>
        <end position="165"/>
    </location>
</feature>
<reference evidence="5 6" key="1">
    <citation type="submission" date="2018-01" db="EMBL/GenBank/DDBJ databases">
        <title>Draft genome sequence of Paucibacter aquatile CR182 isolated from freshwater of the Nakdong River.</title>
        <authorList>
            <person name="Choi A."/>
            <person name="Chung E.J."/>
        </authorList>
    </citation>
    <scope>NUCLEOTIDE SEQUENCE [LARGE SCALE GENOMIC DNA]</scope>
    <source>
        <strain evidence="5 6">CR182</strain>
    </source>
</reference>
<accession>A0A2N8KWX8</accession>
<gene>
    <name evidence="5" type="ORF">C1O66_10805</name>
</gene>
<comment type="caution">
    <text evidence="5">The sequence shown here is derived from an EMBL/GenBank/DDBJ whole genome shotgun (WGS) entry which is preliminary data.</text>
</comment>
<dbReference type="OrthoDB" id="9974427at2"/>
<proteinExistence type="predicted"/>
<keyword evidence="1" id="KW-0175">Coiled coil</keyword>
<dbReference type="AlphaFoldDB" id="A0A2N8KWX8"/>
<evidence type="ECO:0000256" key="1">
    <source>
        <dbReference type="SAM" id="Coils"/>
    </source>
</evidence>
<feature type="compositionally biased region" description="Low complexity" evidence="2">
    <location>
        <begin position="132"/>
        <end position="157"/>
    </location>
</feature>
<evidence type="ECO:0000313" key="5">
    <source>
        <dbReference type="EMBL" id="PND37968.1"/>
    </source>
</evidence>
<evidence type="ECO:0000256" key="3">
    <source>
        <dbReference type="SAM" id="Phobius"/>
    </source>
</evidence>
<feature type="chain" id="PRO_5014938358" evidence="4">
    <location>
        <begin position="26"/>
        <end position="299"/>
    </location>
</feature>
<evidence type="ECO:0000256" key="4">
    <source>
        <dbReference type="SAM" id="SignalP"/>
    </source>
</evidence>
<keyword evidence="3" id="KW-0472">Membrane</keyword>
<keyword evidence="4" id="KW-0732">Signal</keyword>
<feature type="signal peptide" evidence="4">
    <location>
        <begin position="1"/>
        <end position="25"/>
    </location>
</feature>
<sequence length="299" mass="31330">MFPRARGLALPVLCLLALAAGPSRALDISPPRLHSALGQPLEVQIGLRLSPGDKISKTLTDPCFKVELSVGERTLKTAEFMRAIDWQAADGSIQMRLHTAAPVTEPLVQLSLGCPRQQFSLMLDPALALPPTAAGPLQPAPERAAAGQSPAKASAPARGHRGGPALRLDASLSERAPDTPAAAAGAGADWFAPLAGIRLLLALDVGGPEGATPETHPGVEGPRPDRIKQAEAQFLALQNEQRQLQAEMAQLSSELLAREQRRAAGQAQSTGWLIGLAALALLAGAAAWFWQRRQATGQG</sequence>
<organism evidence="5 6">
    <name type="scientific">Kinneretia aquatilis</name>
    <dbReference type="NCBI Taxonomy" id="2070761"/>
    <lineage>
        <taxon>Bacteria</taxon>
        <taxon>Pseudomonadati</taxon>
        <taxon>Pseudomonadota</taxon>
        <taxon>Betaproteobacteria</taxon>
        <taxon>Burkholderiales</taxon>
        <taxon>Sphaerotilaceae</taxon>
        <taxon>Roseateles</taxon>
    </lineage>
</organism>
<dbReference type="RefSeq" id="WP_102767888.1">
    <property type="nucleotide sequence ID" value="NZ_POSP01000003.1"/>
</dbReference>
<dbReference type="EMBL" id="POSP01000003">
    <property type="protein sequence ID" value="PND37968.1"/>
    <property type="molecule type" value="Genomic_DNA"/>
</dbReference>
<keyword evidence="3" id="KW-1133">Transmembrane helix</keyword>